<comment type="caution">
    <text evidence="3">The sequence shown here is derived from an EMBL/GenBank/DDBJ whole genome shotgun (WGS) entry which is preliminary data.</text>
</comment>
<evidence type="ECO:0000313" key="3">
    <source>
        <dbReference type="EMBL" id="OEE57654.1"/>
    </source>
</evidence>
<feature type="non-terminal residue" evidence="3">
    <location>
        <position position="662"/>
    </location>
</feature>
<evidence type="ECO:0000259" key="2">
    <source>
        <dbReference type="Pfam" id="PF13699"/>
    </source>
</evidence>
<protein>
    <recommendedName>
        <fullName evidence="2">eCIS core domain-containing protein</fullName>
    </recommendedName>
</protein>
<feature type="region of interest" description="Disordered" evidence="1">
    <location>
        <begin position="1"/>
        <end position="102"/>
    </location>
</feature>
<feature type="compositionally biased region" description="Basic and acidic residues" evidence="1">
    <location>
        <begin position="9"/>
        <end position="20"/>
    </location>
</feature>
<feature type="compositionally biased region" description="Low complexity" evidence="1">
    <location>
        <begin position="44"/>
        <end position="94"/>
    </location>
</feature>
<accession>A0A1E5BWM5</accession>
<evidence type="ECO:0000313" key="4">
    <source>
        <dbReference type="Proteomes" id="UP000095039"/>
    </source>
</evidence>
<sequence>MPDFAPPQKKTETANSERSKNGLVQKSRTSDVLSVGNGALMETSSLLSESGSLLSERGSQLLSRSGGTPMAGTPPTSWSSLQSLPSSQTRQRSLPGGSDTRPMDMARVIKRFTPTKPAPALPPVPRSVSSSLGALGNALLSAATESPSPAAFSQQESTSRFASPRLAPQVHSLGLESGQPIPAAVRAPFEQSYGYDLSPIRLHRSAAATQSLKALNTVAYTLNDHIVVDSSLDLASRAGQHVLGHELAHTVQGRLGAGTAYGDLRISQPFWHSEYEAEYAASAALRGKKYEINRAVDQDLHQIAPWLILAGIGLAAGLVTWAVSDSPEENRARHAAGEPDPSRSLWTLVPIYGSIQQIREAETYFQRVLGVGFLMLDMATLGSAGVAARALIRAPAALVRTAVQRQGSRLVVREGGEIATEAVLRETGEAFVREGGAVFATRTAATAEMMQALQRGAMILVTEGGINHAVMYARNAAGQLIKLHGGPLKLLFEVAPREITERAVAGMGQRVNAYVIVEAAEAAVDIERATSLVQNSAPAIVRWLGGNPTSCGIMQGALLEASGLSAEVLARLMPAGAAANRLVPITILDHIAQSGTGLRLVEGGMARIIGGTVVQETMLAAGAVMPTIVSTLMRVMLTPDGGSSGSGSRTASPASGVGSPVT</sequence>
<feature type="compositionally biased region" description="Polar residues" evidence="1">
    <location>
        <begin position="22"/>
        <end position="32"/>
    </location>
</feature>
<evidence type="ECO:0000256" key="1">
    <source>
        <dbReference type="SAM" id="MobiDB-lite"/>
    </source>
</evidence>
<feature type="region of interest" description="Disordered" evidence="1">
    <location>
        <begin position="640"/>
        <end position="662"/>
    </location>
</feature>
<name>A0A1E5BWM5_9GAMM</name>
<keyword evidence="4" id="KW-1185">Reference proteome</keyword>
<dbReference type="InterPro" id="IPR025295">
    <property type="entry name" value="eCIS_core_dom"/>
</dbReference>
<organism evidence="3 4">
    <name type="scientific">Enterovibrio norvegicus FF-454</name>
    <dbReference type="NCBI Taxonomy" id="1185651"/>
    <lineage>
        <taxon>Bacteria</taxon>
        <taxon>Pseudomonadati</taxon>
        <taxon>Pseudomonadota</taxon>
        <taxon>Gammaproteobacteria</taxon>
        <taxon>Vibrionales</taxon>
        <taxon>Vibrionaceae</taxon>
        <taxon>Enterovibrio</taxon>
    </lineage>
</organism>
<dbReference type="Pfam" id="PF13699">
    <property type="entry name" value="eCIS_core"/>
    <property type="match status" value="1"/>
</dbReference>
<dbReference type="Proteomes" id="UP000095039">
    <property type="component" value="Unassembled WGS sequence"/>
</dbReference>
<dbReference type="EMBL" id="AJWN02000107">
    <property type="protein sequence ID" value="OEE57654.1"/>
    <property type="molecule type" value="Genomic_DNA"/>
</dbReference>
<dbReference type="RefSeq" id="WP_050979874.1">
    <property type="nucleotide sequence ID" value="NZ_AJWN02000107.1"/>
</dbReference>
<proteinExistence type="predicted"/>
<reference evidence="3 4" key="1">
    <citation type="journal article" date="2012" name="Science">
        <title>Ecological populations of bacteria act as socially cohesive units of antibiotic production and resistance.</title>
        <authorList>
            <person name="Cordero O.X."/>
            <person name="Wildschutte H."/>
            <person name="Kirkup B."/>
            <person name="Proehl S."/>
            <person name="Ngo L."/>
            <person name="Hussain F."/>
            <person name="Le Roux F."/>
            <person name="Mincer T."/>
            <person name="Polz M.F."/>
        </authorList>
    </citation>
    <scope>NUCLEOTIDE SEQUENCE [LARGE SCALE GENOMIC DNA]</scope>
    <source>
        <strain evidence="3 4">FF-454</strain>
    </source>
</reference>
<dbReference type="AlphaFoldDB" id="A0A1E5BWM5"/>
<gene>
    <name evidence="3" type="ORF">A1OK_16985</name>
</gene>
<feature type="domain" description="eCIS core" evidence="2">
    <location>
        <begin position="180"/>
        <end position="254"/>
    </location>
</feature>